<accession>A0A6G4WGS5</accession>
<dbReference type="InterPro" id="IPR028087">
    <property type="entry name" value="Tad_N"/>
</dbReference>
<comment type="caution">
    <text evidence="2">The sequence shown here is derived from an EMBL/GenBank/DDBJ whole genome shotgun (WGS) entry which is preliminary data.</text>
</comment>
<dbReference type="SUPFAM" id="SSF53300">
    <property type="entry name" value="vWA-like"/>
    <property type="match status" value="1"/>
</dbReference>
<dbReference type="InterPro" id="IPR036465">
    <property type="entry name" value="vWFA_dom_sf"/>
</dbReference>
<dbReference type="RefSeq" id="WP_165031510.1">
    <property type="nucleotide sequence ID" value="NZ_JAAKZF010000037.1"/>
</dbReference>
<proteinExistence type="predicted"/>
<evidence type="ECO:0000313" key="2">
    <source>
        <dbReference type="EMBL" id="NGO53804.1"/>
    </source>
</evidence>
<reference evidence="2 3" key="1">
    <citation type="submission" date="2020-02" db="EMBL/GenBank/DDBJ databases">
        <title>Genome sequence of strain CCNWXJ40-4.</title>
        <authorList>
            <person name="Gao J."/>
            <person name="Sun J."/>
        </authorList>
    </citation>
    <scope>NUCLEOTIDE SEQUENCE [LARGE SCALE GENOMIC DNA]</scope>
    <source>
        <strain evidence="2 3">CCNWXJ 40-4</strain>
    </source>
</reference>
<feature type="domain" description="Putative Flp pilus-assembly TadG-like N-terminal" evidence="1">
    <location>
        <begin position="11"/>
        <end position="56"/>
    </location>
</feature>
<dbReference type="Pfam" id="PF13400">
    <property type="entry name" value="Tad"/>
    <property type="match status" value="1"/>
</dbReference>
<dbReference type="Gene3D" id="3.40.50.410">
    <property type="entry name" value="von Willebrand factor, type A domain"/>
    <property type="match status" value="2"/>
</dbReference>
<organism evidence="2 3">
    <name type="scientific">Allomesorhizobium camelthorni</name>
    <dbReference type="NCBI Taxonomy" id="475069"/>
    <lineage>
        <taxon>Bacteria</taxon>
        <taxon>Pseudomonadati</taxon>
        <taxon>Pseudomonadota</taxon>
        <taxon>Alphaproteobacteria</taxon>
        <taxon>Hyphomicrobiales</taxon>
        <taxon>Phyllobacteriaceae</taxon>
        <taxon>Allomesorhizobium</taxon>
    </lineage>
</organism>
<dbReference type="Proteomes" id="UP001642900">
    <property type="component" value="Unassembled WGS sequence"/>
</dbReference>
<gene>
    <name evidence="2" type="ORF">G6N73_22020</name>
</gene>
<keyword evidence="3" id="KW-1185">Reference proteome</keyword>
<dbReference type="EMBL" id="JAAKZF010000037">
    <property type="protein sequence ID" value="NGO53804.1"/>
    <property type="molecule type" value="Genomic_DNA"/>
</dbReference>
<dbReference type="AlphaFoldDB" id="A0A6G4WGS5"/>
<evidence type="ECO:0000259" key="1">
    <source>
        <dbReference type="Pfam" id="PF13400"/>
    </source>
</evidence>
<evidence type="ECO:0000313" key="3">
    <source>
        <dbReference type="Proteomes" id="UP001642900"/>
    </source>
</evidence>
<name>A0A6G4WGS5_9HYPH</name>
<protein>
    <recommendedName>
        <fullName evidence="1">Putative Flp pilus-assembly TadG-like N-terminal domain-containing protein</fullName>
    </recommendedName>
</protein>
<sequence length="656" mass="71719">MLRRFASDKRGNFSMMMVITTVPILGGLALAVDYAEVSRQRQMVLNALDAASVATGAHIVSGSVSSADPAAYEAAIKKYAHDFFTANLGPVDPSKTTLAVVLPNNNAGGGTLQLSATLKYEPYFLPAFAELIGRPRDPSAVDVAAKSEVRLKNTLEVALVLDNSGSMSQYGTGTGQQRIVLLKAAAKQLVETMSDQAAMMKQVPKPVQFGLVPFSASVNIAPTNDDQPWMDTMGISPVHHENFDWSKMNATNNPNKYAEKIGDVWYKRGADWGDTRDHPLTRFSLYADIIAQSDREAIPNTSRRVCKRYRYGACQEYTTEPEYEYTVSQYTSWQGCVEARPAPYNNDDAEASSSNPATLFVPMFAPDEAGHLWRDLDDDNIPDLNDTNYGYGNNWWVDWENSDAGPRQSDMRKYFRVKPYGAPAAGYGDGPNSSCTTNAITPLQDVTTAEGKQVILDAIDAMTPTGNTNVPEGTAWGWRVVSHKAPFIEGRPDIEKGNDKVIIVLTDGANTYGDYGYTDPAGNQSTYAAYGYTGKDYNSTGVTRMFMDTSSNVSKSTYTNTNYQAAMDEQMQMVCANAKDPDKGNVIVVTVSLDLEESVASEKKAIEALTKCASDSRFKKNADGTPKKLFYNATGSNLAEKFKEIADELSNLRIVS</sequence>